<name>A0A5C2H957_9RHOB</name>
<proteinExistence type="predicted"/>
<evidence type="ECO:0000313" key="3">
    <source>
        <dbReference type="Proteomes" id="UP000237655"/>
    </source>
</evidence>
<evidence type="ECO:0000313" key="2">
    <source>
        <dbReference type="EMBL" id="QEP30329.1"/>
    </source>
</evidence>
<reference evidence="3" key="1">
    <citation type="submission" date="2018-03" db="EMBL/GenBank/DDBJ databases">
        <title>Genomic analysis of the strain SH-1 isolated from shrimp intestine.</title>
        <authorList>
            <person name="Kim Y.-S."/>
            <person name="Kim S.-E."/>
            <person name="Kim K.-H."/>
        </authorList>
    </citation>
    <scope>NUCLEOTIDE SEQUENCE [LARGE SCALE GENOMIC DNA]</scope>
    <source>
        <strain evidence="3">SH-1</strain>
    </source>
</reference>
<accession>A0A5C2H957</accession>
<dbReference type="KEGG" id="thas:C6Y53_19050"/>
<feature type="compositionally biased region" description="Low complexity" evidence="1">
    <location>
        <begin position="65"/>
        <end position="79"/>
    </location>
</feature>
<dbReference type="AlphaFoldDB" id="A0A5C2H957"/>
<protein>
    <submittedName>
        <fullName evidence="2">Uncharacterized protein</fullName>
    </submittedName>
</protein>
<feature type="region of interest" description="Disordered" evidence="1">
    <location>
        <begin position="56"/>
        <end position="79"/>
    </location>
</feature>
<evidence type="ECO:0000256" key="1">
    <source>
        <dbReference type="SAM" id="MobiDB-lite"/>
    </source>
</evidence>
<dbReference type="Proteomes" id="UP000237655">
    <property type="component" value="Chromosome"/>
</dbReference>
<sequence length="79" mass="8128">MARIVVDTGDIELTPDAEANLRRAVHRAVLDHVAGAGAGRPVAVAFPDSWHRSILRPHGSPCRSPGARTGAAPAGRGTG</sequence>
<organism evidence="2 3">
    <name type="scientific">Pukyongiella litopenaei</name>
    <dbReference type="NCBI Taxonomy" id="2605946"/>
    <lineage>
        <taxon>Bacteria</taxon>
        <taxon>Pseudomonadati</taxon>
        <taxon>Pseudomonadota</taxon>
        <taxon>Alphaproteobacteria</taxon>
        <taxon>Rhodobacterales</taxon>
        <taxon>Paracoccaceae</taxon>
        <taxon>Pukyongiella</taxon>
    </lineage>
</organism>
<dbReference type="RefSeq" id="WP_149615543.1">
    <property type="nucleotide sequence ID" value="NZ_CP027665.1"/>
</dbReference>
<keyword evidence="3" id="KW-1185">Reference proteome</keyword>
<gene>
    <name evidence="2" type="ORF">C6Y53_19050</name>
</gene>
<dbReference type="EMBL" id="CP027665">
    <property type="protein sequence ID" value="QEP30329.1"/>
    <property type="molecule type" value="Genomic_DNA"/>
</dbReference>